<gene>
    <name evidence="3" type="ORF">SAMN05216290_1550</name>
</gene>
<dbReference type="InterPro" id="IPR002716">
    <property type="entry name" value="PIN_dom"/>
</dbReference>
<dbReference type="AlphaFoldDB" id="A0A1I0NY86"/>
<evidence type="ECO:0000256" key="1">
    <source>
        <dbReference type="SAM" id="Phobius"/>
    </source>
</evidence>
<dbReference type="CDD" id="cd09854">
    <property type="entry name" value="PIN_VapC-like"/>
    <property type="match status" value="1"/>
</dbReference>
<dbReference type="SUPFAM" id="SSF88723">
    <property type="entry name" value="PIN domain-like"/>
    <property type="match status" value="1"/>
</dbReference>
<accession>A0A1I0NY86</accession>
<name>A0A1I0NY86_9BACT</name>
<keyword evidence="4" id="KW-1185">Reference proteome</keyword>
<dbReference type="Proteomes" id="UP000199437">
    <property type="component" value="Unassembled WGS sequence"/>
</dbReference>
<dbReference type="RefSeq" id="WP_090257931.1">
    <property type="nucleotide sequence ID" value="NZ_FOIR01000001.1"/>
</dbReference>
<dbReference type="STRING" id="1267423.SAMN05216290_1550"/>
<dbReference type="InterPro" id="IPR029060">
    <property type="entry name" value="PIN-like_dom_sf"/>
</dbReference>
<feature type="domain" description="PIN" evidence="2">
    <location>
        <begin position="5"/>
        <end position="116"/>
    </location>
</feature>
<evidence type="ECO:0000259" key="2">
    <source>
        <dbReference type="Pfam" id="PF13470"/>
    </source>
</evidence>
<evidence type="ECO:0000313" key="3">
    <source>
        <dbReference type="EMBL" id="SEW06541.1"/>
    </source>
</evidence>
<feature type="transmembrane region" description="Helical" evidence="1">
    <location>
        <begin position="37"/>
        <end position="54"/>
    </location>
</feature>
<sequence length="140" mass="15422">MVSAFVDANVIVSVLNKEYPLFTYSSRVLSSGALKGVELYTSPLCLAIGFYFASKKSGRKMAKKKLAILSEHITVASIDTAAIHKAMRNLKVEDVEDGFQYYAAVEAGCSCIVTENGGDFYFSEMPVLSSEEFLKTYIFK</sequence>
<keyword evidence="1" id="KW-0472">Membrane</keyword>
<protein>
    <submittedName>
        <fullName evidence="3">PIN domain-containing protein</fullName>
    </submittedName>
</protein>
<keyword evidence="1" id="KW-0812">Transmembrane</keyword>
<reference evidence="4" key="1">
    <citation type="submission" date="2016-10" db="EMBL/GenBank/DDBJ databases">
        <authorList>
            <person name="Varghese N."/>
            <person name="Submissions S."/>
        </authorList>
    </citation>
    <scope>NUCLEOTIDE SEQUENCE [LARGE SCALE GENOMIC DNA]</scope>
    <source>
        <strain evidence="4">CGMCC 1.12402</strain>
    </source>
</reference>
<dbReference type="EMBL" id="FOIR01000001">
    <property type="protein sequence ID" value="SEW06541.1"/>
    <property type="molecule type" value="Genomic_DNA"/>
</dbReference>
<dbReference type="GeneID" id="99986275"/>
<organism evidence="3 4">
    <name type="scientific">Roseivirga pacifica</name>
    <dbReference type="NCBI Taxonomy" id="1267423"/>
    <lineage>
        <taxon>Bacteria</taxon>
        <taxon>Pseudomonadati</taxon>
        <taxon>Bacteroidota</taxon>
        <taxon>Cytophagia</taxon>
        <taxon>Cytophagales</taxon>
        <taxon>Roseivirgaceae</taxon>
        <taxon>Roseivirga</taxon>
    </lineage>
</organism>
<evidence type="ECO:0000313" key="4">
    <source>
        <dbReference type="Proteomes" id="UP000199437"/>
    </source>
</evidence>
<dbReference type="OrthoDB" id="1148871at2"/>
<keyword evidence="1" id="KW-1133">Transmembrane helix</keyword>
<proteinExistence type="predicted"/>
<dbReference type="Pfam" id="PF13470">
    <property type="entry name" value="PIN_3"/>
    <property type="match status" value="1"/>
</dbReference>